<name>A0AC35FYB9_9BILA</name>
<reference evidence="2" key="1">
    <citation type="submission" date="2022-11" db="UniProtKB">
        <authorList>
            <consortium name="WormBaseParasite"/>
        </authorList>
    </citation>
    <scope>IDENTIFICATION</scope>
</reference>
<evidence type="ECO:0000313" key="2">
    <source>
        <dbReference type="WBParaSite" id="PS1159_v2.g22066.t3"/>
    </source>
</evidence>
<proteinExistence type="predicted"/>
<protein>
    <submittedName>
        <fullName evidence="2">BED-type domain-containing protein</fullName>
    </submittedName>
</protein>
<sequence length="451" mass="50885">MGRKKSHPVWNYFVDLKSSASGGTEQISKCKNCSFETSDKNPQIFISHIKTSHSEGGRRSLWNCLEKESNEFIKSKNNQKLNSLMAGIRGTKQAGVLEELSKQVATFGSVTMDKDDIVGLLQTFANKVDPNDASSIEGLVSALGDPSTSGTTTKFDDSSENEVTIIEKSPTPATLKNEEWILIATYRDHQSVEAARNAAKVVRHSIIPMKQGSKVKYRCNQWKRTHCSKVKYRCNQWKRTHCPYRMHYVEQDGIYQLYEKGQHEHTPLQLQGQGGQANVNVEVPDEQHQYMETDYLQSIISHAIQATTFETQNNSISEYSATPVIFEEEPKVIETDASPCLTLPENLLNVFHEAVKTETSEIFTLSNSISNLLEVATQLQLVFTFDARNAAEFCFSKSSNPEMIVFVDFGTDVIVKTKHNDFIVNEERWKKADAKQFMWAVRGILAKTFNG</sequence>
<evidence type="ECO:0000313" key="1">
    <source>
        <dbReference type="Proteomes" id="UP000887580"/>
    </source>
</evidence>
<accession>A0AC35FYB9</accession>
<dbReference type="WBParaSite" id="PS1159_v2.g22066.t3">
    <property type="protein sequence ID" value="PS1159_v2.g22066.t3"/>
    <property type="gene ID" value="PS1159_v2.g22066"/>
</dbReference>
<organism evidence="1 2">
    <name type="scientific">Panagrolaimus sp. PS1159</name>
    <dbReference type="NCBI Taxonomy" id="55785"/>
    <lineage>
        <taxon>Eukaryota</taxon>
        <taxon>Metazoa</taxon>
        <taxon>Ecdysozoa</taxon>
        <taxon>Nematoda</taxon>
        <taxon>Chromadorea</taxon>
        <taxon>Rhabditida</taxon>
        <taxon>Tylenchina</taxon>
        <taxon>Panagrolaimomorpha</taxon>
        <taxon>Panagrolaimoidea</taxon>
        <taxon>Panagrolaimidae</taxon>
        <taxon>Panagrolaimus</taxon>
    </lineage>
</organism>
<dbReference type="Proteomes" id="UP000887580">
    <property type="component" value="Unplaced"/>
</dbReference>